<organism evidence="2 3">
    <name type="scientific">Acer negundo</name>
    <name type="common">Box elder</name>
    <dbReference type="NCBI Taxonomy" id="4023"/>
    <lineage>
        <taxon>Eukaryota</taxon>
        <taxon>Viridiplantae</taxon>
        <taxon>Streptophyta</taxon>
        <taxon>Embryophyta</taxon>
        <taxon>Tracheophyta</taxon>
        <taxon>Spermatophyta</taxon>
        <taxon>Magnoliopsida</taxon>
        <taxon>eudicotyledons</taxon>
        <taxon>Gunneridae</taxon>
        <taxon>Pentapetalae</taxon>
        <taxon>rosids</taxon>
        <taxon>malvids</taxon>
        <taxon>Sapindales</taxon>
        <taxon>Sapindaceae</taxon>
        <taxon>Hippocastanoideae</taxon>
        <taxon>Acereae</taxon>
        <taxon>Acer</taxon>
    </lineage>
</organism>
<gene>
    <name evidence="2" type="ORF">LWI28_003219</name>
</gene>
<evidence type="ECO:0000313" key="2">
    <source>
        <dbReference type="EMBL" id="KAI9180284.1"/>
    </source>
</evidence>
<reference evidence="2" key="1">
    <citation type="journal article" date="2022" name="Plant J.">
        <title>Strategies of tolerance reflected in two North American maple genomes.</title>
        <authorList>
            <person name="McEvoy S.L."/>
            <person name="Sezen U.U."/>
            <person name="Trouern-Trend A."/>
            <person name="McMahon S.M."/>
            <person name="Schaberg P.G."/>
            <person name="Yang J."/>
            <person name="Wegrzyn J.L."/>
            <person name="Swenson N.G."/>
        </authorList>
    </citation>
    <scope>NUCLEOTIDE SEQUENCE</scope>
    <source>
        <strain evidence="2">91603</strain>
    </source>
</reference>
<dbReference type="Proteomes" id="UP001064489">
    <property type="component" value="Chromosome 4"/>
</dbReference>
<comment type="caution">
    <text evidence="2">The sequence shown here is derived from an EMBL/GenBank/DDBJ whole genome shotgun (WGS) entry which is preliminary data.</text>
</comment>
<protein>
    <submittedName>
        <fullName evidence="2">Uncharacterized protein</fullName>
    </submittedName>
</protein>
<sequence length="159" mass="17845">MATLFITSQTTSPRTCTDLRNKAKNKNVTFSKSRKAPSFSLKDEQESEPTSTSSSPVAVVKEKPNNGGEAASSTGNEVSVHELDHGIELEAEELEKQEEMDWKMDEEFKTFMGNPLIEAVIKLEKERADRTLKELDRESSSDHCFKIRTETVCHGPPRL</sequence>
<dbReference type="AlphaFoldDB" id="A0AAD5IY80"/>
<name>A0AAD5IY80_ACENE</name>
<keyword evidence="3" id="KW-1185">Reference proteome</keyword>
<dbReference type="EMBL" id="JAJSOW010000101">
    <property type="protein sequence ID" value="KAI9180284.1"/>
    <property type="molecule type" value="Genomic_DNA"/>
</dbReference>
<reference evidence="2" key="2">
    <citation type="submission" date="2023-02" db="EMBL/GenBank/DDBJ databases">
        <authorList>
            <person name="Swenson N.G."/>
            <person name="Wegrzyn J.L."/>
            <person name="Mcevoy S.L."/>
        </authorList>
    </citation>
    <scope>NUCLEOTIDE SEQUENCE</scope>
    <source>
        <strain evidence="2">91603</strain>
        <tissue evidence="2">Leaf</tissue>
    </source>
</reference>
<evidence type="ECO:0000256" key="1">
    <source>
        <dbReference type="SAM" id="MobiDB-lite"/>
    </source>
</evidence>
<feature type="region of interest" description="Disordered" evidence="1">
    <location>
        <begin position="1"/>
        <end position="85"/>
    </location>
</feature>
<feature type="compositionally biased region" description="Polar residues" evidence="1">
    <location>
        <begin position="1"/>
        <end position="15"/>
    </location>
</feature>
<evidence type="ECO:0000313" key="3">
    <source>
        <dbReference type="Proteomes" id="UP001064489"/>
    </source>
</evidence>
<proteinExistence type="predicted"/>
<accession>A0AAD5IY80</accession>